<dbReference type="PROSITE" id="PS50887">
    <property type="entry name" value="GGDEF"/>
    <property type="match status" value="1"/>
</dbReference>
<sequence>MDFRSWILSLFLCSLAVVAHADDMDNLALQIYQFPTEAASKIAQLEQQGVQSTSAQLRLQLLKCQLMIQLGEQQTAITIAHNGQATAKQAKLDIAVPHFDLCEAEAYQSLDHLKQALPLLDTTALYAKRHSDYQLLFSVLRLRGQTENELSNFAAAIEDLRLALDIYDDVSKQEPTWLTPPLSYVYADMASVLQATGDYQQADYYLNLALDDPSAKGKIKHVLYLMQSRVSIDQANYELGQDQLEKAIDTLHLVQSEVERAPSYGQIAAIYLLLDNQQKADYYCQLAADIYDKLDISTGKMGISRLAARIKMKQGKLDEALVYLSASLALSGSLAQPFDDAASEQLKSTILYQQGKLDDAYQSLQQAITSLQLAQEELNNTQFMQYKAKLSLQEQQQSLAQQQIKATTSDSAQKLKRAYIIVYALLLILLVTIFWIISRYKNWYPKHNKATTDDSDQWVEAMIETAKTAGYPLSLLIVNINHIKQIDLPVLIEEATHRLREQDKIIRHSVDELLVLLPHTSAEGASRVVRQLEPVLHMFSVQPALIGLAEMKQPDNLQSLIKRASVNQLSRTRERGTPQASVK</sequence>
<evidence type="ECO:0000256" key="1">
    <source>
        <dbReference type="SAM" id="Phobius"/>
    </source>
</evidence>
<dbReference type="Gene3D" id="3.30.70.270">
    <property type="match status" value="1"/>
</dbReference>
<feature type="signal peptide" evidence="2">
    <location>
        <begin position="1"/>
        <end position="21"/>
    </location>
</feature>
<dbReference type="EMBL" id="CP071503">
    <property type="protein sequence ID" value="QSX33977.1"/>
    <property type="molecule type" value="Genomic_DNA"/>
</dbReference>
<dbReference type="Gene3D" id="1.25.40.10">
    <property type="entry name" value="Tetratricopeptide repeat domain"/>
    <property type="match status" value="2"/>
</dbReference>
<organism evidence="4 5">
    <name type="scientific">Shewanella avicenniae</name>
    <dbReference type="NCBI Taxonomy" id="2814294"/>
    <lineage>
        <taxon>Bacteria</taxon>
        <taxon>Pseudomonadati</taxon>
        <taxon>Pseudomonadota</taxon>
        <taxon>Gammaproteobacteria</taxon>
        <taxon>Alteromonadales</taxon>
        <taxon>Shewanellaceae</taxon>
        <taxon>Shewanella</taxon>
    </lineage>
</organism>
<dbReference type="Proteomes" id="UP000662770">
    <property type="component" value="Chromosome"/>
</dbReference>
<reference evidence="4 5" key="1">
    <citation type="submission" date="2021-03" db="EMBL/GenBank/DDBJ databases">
        <title>Novel species identification of genus Shewanella.</title>
        <authorList>
            <person name="Liu G."/>
            <person name="Zhang Q."/>
        </authorList>
    </citation>
    <scope>NUCLEOTIDE SEQUENCE [LARGE SCALE GENOMIC DNA]</scope>
    <source>
        <strain evidence="4 5">FJAT-51800</strain>
    </source>
</reference>
<feature type="chain" id="PRO_5046091368" description="GGDEF domain-containing protein" evidence="2">
    <location>
        <begin position="22"/>
        <end position="583"/>
    </location>
</feature>
<dbReference type="RefSeq" id="WP_207355183.1">
    <property type="nucleotide sequence ID" value="NZ_CP071503.1"/>
</dbReference>
<dbReference type="InterPro" id="IPR029787">
    <property type="entry name" value="Nucleotide_cyclase"/>
</dbReference>
<dbReference type="SUPFAM" id="SSF48452">
    <property type="entry name" value="TPR-like"/>
    <property type="match status" value="2"/>
</dbReference>
<dbReference type="SUPFAM" id="SSF55073">
    <property type="entry name" value="Nucleotide cyclase"/>
    <property type="match status" value="1"/>
</dbReference>
<evidence type="ECO:0000313" key="4">
    <source>
        <dbReference type="EMBL" id="QSX33977.1"/>
    </source>
</evidence>
<evidence type="ECO:0000259" key="3">
    <source>
        <dbReference type="PROSITE" id="PS50887"/>
    </source>
</evidence>
<dbReference type="InterPro" id="IPR019734">
    <property type="entry name" value="TPR_rpt"/>
</dbReference>
<evidence type="ECO:0000256" key="2">
    <source>
        <dbReference type="SAM" id="SignalP"/>
    </source>
</evidence>
<keyword evidence="1" id="KW-1133">Transmembrane helix</keyword>
<evidence type="ECO:0000313" key="5">
    <source>
        <dbReference type="Proteomes" id="UP000662770"/>
    </source>
</evidence>
<name>A0ABX7QR84_9GAMM</name>
<proteinExistence type="predicted"/>
<protein>
    <recommendedName>
        <fullName evidence="3">GGDEF domain-containing protein</fullName>
    </recommendedName>
</protein>
<accession>A0ABX7QR84</accession>
<dbReference type="SMART" id="SM00028">
    <property type="entry name" value="TPR"/>
    <property type="match status" value="4"/>
</dbReference>
<dbReference type="InterPro" id="IPR043128">
    <property type="entry name" value="Rev_trsase/Diguanyl_cyclase"/>
</dbReference>
<keyword evidence="2" id="KW-0732">Signal</keyword>
<keyword evidence="1" id="KW-0812">Transmembrane</keyword>
<dbReference type="InterPro" id="IPR000160">
    <property type="entry name" value="GGDEF_dom"/>
</dbReference>
<keyword evidence="5" id="KW-1185">Reference proteome</keyword>
<gene>
    <name evidence="4" type="ORF">JYB87_01595</name>
</gene>
<keyword evidence="1" id="KW-0472">Membrane</keyword>
<feature type="transmembrane region" description="Helical" evidence="1">
    <location>
        <begin position="418"/>
        <end position="437"/>
    </location>
</feature>
<dbReference type="InterPro" id="IPR011990">
    <property type="entry name" value="TPR-like_helical_dom_sf"/>
</dbReference>
<feature type="domain" description="GGDEF" evidence="3">
    <location>
        <begin position="471"/>
        <end position="583"/>
    </location>
</feature>